<name>A0A9D0YRY0_9FIRM</name>
<dbReference type="AlphaFoldDB" id="A0A9D0YRY0"/>
<keyword evidence="1" id="KW-0812">Transmembrane</keyword>
<evidence type="ECO:0000313" key="3">
    <source>
        <dbReference type="Proteomes" id="UP000886879"/>
    </source>
</evidence>
<organism evidence="2 3">
    <name type="scientific">Candidatus Enterenecus faecium</name>
    <dbReference type="NCBI Taxonomy" id="2840780"/>
    <lineage>
        <taxon>Bacteria</taxon>
        <taxon>Bacillati</taxon>
        <taxon>Bacillota</taxon>
        <taxon>Clostridia</taxon>
        <taxon>Eubacteriales</taxon>
        <taxon>Candidatus Enterenecus</taxon>
    </lineage>
</organism>
<feature type="transmembrane region" description="Helical" evidence="1">
    <location>
        <begin position="22"/>
        <end position="43"/>
    </location>
</feature>
<keyword evidence="1" id="KW-0472">Membrane</keyword>
<dbReference type="EMBL" id="DVFO01000009">
    <property type="protein sequence ID" value="HIQ60211.1"/>
    <property type="molecule type" value="Genomic_DNA"/>
</dbReference>
<protein>
    <submittedName>
        <fullName evidence="2">Uncharacterized protein</fullName>
    </submittedName>
</protein>
<evidence type="ECO:0000313" key="2">
    <source>
        <dbReference type="EMBL" id="HIQ60211.1"/>
    </source>
</evidence>
<comment type="caution">
    <text evidence="2">The sequence shown here is derived from an EMBL/GenBank/DDBJ whole genome shotgun (WGS) entry which is preliminary data.</text>
</comment>
<evidence type="ECO:0000256" key="1">
    <source>
        <dbReference type="SAM" id="Phobius"/>
    </source>
</evidence>
<gene>
    <name evidence="2" type="ORF">IAD31_01220</name>
</gene>
<reference evidence="2" key="2">
    <citation type="journal article" date="2021" name="PeerJ">
        <title>Extensive microbial diversity within the chicken gut microbiome revealed by metagenomics and culture.</title>
        <authorList>
            <person name="Gilroy R."/>
            <person name="Ravi A."/>
            <person name="Getino M."/>
            <person name="Pursley I."/>
            <person name="Horton D.L."/>
            <person name="Alikhan N.F."/>
            <person name="Baker D."/>
            <person name="Gharbi K."/>
            <person name="Hall N."/>
            <person name="Watson M."/>
            <person name="Adriaenssens E.M."/>
            <person name="Foster-Nyarko E."/>
            <person name="Jarju S."/>
            <person name="Secka A."/>
            <person name="Antonio M."/>
            <person name="Oren A."/>
            <person name="Chaudhuri R.R."/>
            <person name="La Ragione R."/>
            <person name="Hildebrand F."/>
            <person name="Pallen M.J."/>
        </authorList>
    </citation>
    <scope>NUCLEOTIDE SEQUENCE</scope>
    <source>
        <strain evidence="2">ChiGjej2B2-12916</strain>
    </source>
</reference>
<dbReference type="Proteomes" id="UP000886879">
    <property type="component" value="Unassembled WGS sequence"/>
</dbReference>
<proteinExistence type="predicted"/>
<reference evidence="2" key="1">
    <citation type="submission" date="2020-10" db="EMBL/GenBank/DDBJ databases">
        <authorList>
            <person name="Gilroy R."/>
        </authorList>
    </citation>
    <scope>NUCLEOTIDE SEQUENCE</scope>
    <source>
        <strain evidence="2">ChiGjej2B2-12916</strain>
    </source>
</reference>
<accession>A0A9D0YRY0</accession>
<keyword evidence="1" id="KW-1133">Transmembrane helix</keyword>
<sequence length="49" mass="5725">MMNWANLWMDVFGTTSLWGIDMGFWVAIGVVFLIVILMNVVFWSMKPQK</sequence>